<dbReference type="Proteomes" id="UP001597158">
    <property type="component" value="Unassembled WGS sequence"/>
</dbReference>
<protein>
    <recommendedName>
        <fullName evidence="3">Phage protein</fullName>
    </recommendedName>
</protein>
<evidence type="ECO:0008006" key="3">
    <source>
        <dbReference type="Google" id="ProtNLM"/>
    </source>
</evidence>
<accession>A0ABW3WG68</accession>
<organism evidence="1 2">
    <name type="scientific">Thauera mechernichensis</name>
    <dbReference type="NCBI Taxonomy" id="82788"/>
    <lineage>
        <taxon>Bacteria</taxon>
        <taxon>Pseudomonadati</taxon>
        <taxon>Pseudomonadota</taxon>
        <taxon>Betaproteobacteria</taxon>
        <taxon>Rhodocyclales</taxon>
        <taxon>Zoogloeaceae</taxon>
        <taxon>Thauera</taxon>
    </lineage>
</organism>
<dbReference type="RefSeq" id="WP_002930524.1">
    <property type="nucleotide sequence ID" value="NZ_JARQZE010000001.1"/>
</dbReference>
<keyword evidence="2" id="KW-1185">Reference proteome</keyword>
<evidence type="ECO:0000313" key="2">
    <source>
        <dbReference type="Proteomes" id="UP001597158"/>
    </source>
</evidence>
<sequence length="148" mass="16048">MARHADIHTGDLFALLPQPAEQTPGSQCYGVEVAHLVSQALAGAGCDRTDVAARMSRLAGRDVSKYMLDAWSAESREAYNMPFYLAPVLEVACHTHLLTQWLADRRGCRVLVGKAALDAEIGKLERVRDEAGKKIRALKSALGEMGDA</sequence>
<name>A0ABW3WG68_9RHOO</name>
<comment type="caution">
    <text evidence="1">The sequence shown here is derived from an EMBL/GenBank/DDBJ whole genome shotgun (WGS) entry which is preliminary data.</text>
</comment>
<evidence type="ECO:0000313" key="1">
    <source>
        <dbReference type="EMBL" id="MFD1265031.1"/>
    </source>
</evidence>
<dbReference type="EMBL" id="JBHTMC010000027">
    <property type="protein sequence ID" value="MFD1265031.1"/>
    <property type="molecule type" value="Genomic_DNA"/>
</dbReference>
<reference evidence="2" key="1">
    <citation type="journal article" date="2019" name="Int. J. Syst. Evol. Microbiol.">
        <title>The Global Catalogue of Microorganisms (GCM) 10K type strain sequencing project: providing services to taxonomists for standard genome sequencing and annotation.</title>
        <authorList>
            <consortium name="The Broad Institute Genomics Platform"/>
            <consortium name="The Broad Institute Genome Sequencing Center for Infectious Disease"/>
            <person name="Wu L."/>
            <person name="Ma J."/>
        </authorList>
    </citation>
    <scope>NUCLEOTIDE SEQUENCE [LARGE SCALE GENOMIC DNA]</scope>
    <source>
        <strain evidence="2">CCUG 48884</strain>
    </source>
</reference>
<gene>
    <name evidence="1" type="ORF">ACFQ4M_15760</name>
</gene>
<proteinExistence type="predicted"/>